<dbReference type="EMBL" id="QZEV01000015">
    <property type="protein sequence ID" value="RJL05956.1"/>
    <property type="molecule type" value="Genomic_DNA"/>
</dbReference>
<evidence type="ECO:0000313" key="8">
    <source>
        <dbReference type="Proteomes" id="UP000285530"/>
    </source>
</evidence>
<comment type="similarity">
    <text evidence="1 4">Belongs to the D-isomer specific 2-hydroxyacid dehydrogenase family.</text>
</comment>
<sequence>MRIAVLDDYADAARRLADWPADCTVTVFHDTLSDPEALIRRLRPFDIICVMRERTPLTGDIIRALPDLRLIVTTGARNLSIDVAAAEARGIPVCGTESRGSVTAEFVMTAILALSRRILPEANAAAAGHWQQGLGRDLSGLTLGIAGYGRIGRRLADLARPFGMEILAWSRSLTADRAAAEGLRHAATLDEVMAGADVLSVNLVLSDQTRGLIGARELALMRPDALIVNAARGPIVQTAPLLEALHARRLGGAALDVHDIEPLPAGAPVLDPALIADGRLLVTPHLGYVSEQTFRLFYRQTVEAIEAWRAGRPIRVIAVGRQATPST</sequence>
<comment type="caution">
    <text evidence="7">The sequence shown here is derived from an EMBL/GenBank/DDBJ whole genome shotgun (WGS) entry which is preliminary data.</text>
</comment>
<organism evidence="7 8">
    <name type="scientific">Paracoccus aestuarii</name>
    <dbReference type="NCBI Taxonomy" id="453842"/>
    <lineage>
        <taxon>Bacteria</taxon>
        <taxon>Pseudomonadati</taxon>
        <taxon>Pseudomonadota</taxon>
        <taxon>Alphaproteobacteria</taxon>
        <taxon>Rhodobacterales</taxon>
        <taxon>Paracoccaceae</taxon>
        <taxon>Paracoccus</taxon>
    </lineage>
</organism>
<feature type="domain" description="D-isomer specific 2-hydroxyacid dehydrogenase NAD-binding" evidence="6">
    <location>
        <begin position="109"/>
        <end position="287"/>
    </location>
</feature>
<dbReference type="InterPro" id="IPR006140">
    <property type="entry name" value="D-isomer_DH_NAD-bd"/>
</dbReference>
<dbReference type="InterPro" id="IPR036291">
    <property type="entry name" value="NAD(P)-bd_dom_sf"/>
</dbReference>
<evidence type="ECO:0000256" key="1">
    <source>
        <dbReference type="ARBA" id="ARBA00005854"/>
    </source>
</evidence>
<evidence type="ECO:0000313" key="7">
    <source>
        <dbReference type="EMBL" id="RJL05956.1"/>
    </source>
</evidence>
<evidence type="ECO:0000256" key="2">
    <source>
        <dbReference type="ARBA" id="ARBA00023002"/>
    </source>
</evidence>
<keyword evidence="8" id="KW-1185">Reference proteome</keyword>
<dbReference type="Proteomes" id="UP000285530">
    <property type="component" value="Unassembled WGS sequence"/>
</dbReference>
<dbReference type="SUPFAM" id="SSF52283">
    <property type="entry name" value="Formate/glycerate dehydrogenase catalytic domain-like"/>
    <property type="match status" value="1"/>
</dbReference>
<dbReference type="SUPFAM" id="SSF51735">
    <property type="entry name" value="NAD(P)-binding Rossmann-fold domains"/>
    <property type="match status" value="1"/>
</dbReference>
<dbReference type="RefSeq" id="WP_119885556.1">
    <property type="nucleotide sequence ID" value="NZ_CP067169.1"/>
</dbReference>
<protein>
    <submittedName>
        <fullName evidence="7">D-2-hydroxyacid dehydrogenase family protein</fullName>
    </submittedName>
</protein>
<proteinExistence type="inferred from homology"/>
<name>A0A418ZZE8_9RHOB</name>
<feature type="domain" description="D-isomer specific 2-hydroxyacid dehydrogenase catalytic" evidence="5">
    <location>
        <begin position="5"/>
        <end position="313"/>
    </location>
</feature>
<dbReference type="InterPro" id="IPR050857">
    <property type="entry name" value="D-2-hydroxyacid_DH"/>
</dbReference>
<dbReference type="GO" id="GO:0051287">
    <property type="term" value="F:NAD binding"/>
    <property type="evidence" value="ECO:0007669"/>
    <property type="project" value="InterPro"/>
</dbReference>
<evidence type="ECO:0000259" key="5">
    <source>
        <dbReference type="Pfam" id="PF00389"/>
    </source>
</evidence>
<evidence type="ECO:0000259" key="6">
    <source>
        <dbReference type="Pfam" id="PF02826"/>
    </source>
</evidence>
<dbReference type="GO" id="GO:0016616">
    <property type="term" value="F:oxidoreductase activity, acting on the CH-OH group of donors, NAD or NADP as acceptor"/>
    <property type="evidence" value="ECO:0007669"/>
    <property type="project" value="InterPro"/>
</dbReference>
<dbReference type="AlphaFoldDB" id="A0A418ZZE8"/>
<dbReference type="Gene3D" id="3.40.50.720">
    <property type="entry name" value="NAD(P)-binding Rossmann-like Domain"/>
    <property type="match status" value="2"/>
</dbReference>
<dbReference type="PANTHER" id="PTHR42789">
    <property type="entry name" value="D-ISOMER SPECIFIC 2-HYDROXYACID DEHYDROGENASE FAMILY PROTEIN (AFU_ORTHOLOGUE AFUA_6G10090)"/>
    <property type="match status" value="1"/>
</dbReference>
<keyword evidence="2 4" id="KW-0560">Oxidoreductase</keyword>
<evidence type="ECO:0000256" key="3">
    <source>
        <dbReference type="ARBA" id="ARBA00023027"/>
    </source>
</evidence>
<accession>A0A418ZZE8</accession>
<evidence type="ECO:0000256" key="4">
    <source>
        <dbReference type="RuleBase" id="RU003719"/>
    </source>
</evidence>
<gene>
    <name evidence="7" type="ORF">D3P06_05255</name>
</gene>
<keyword evidence="3" id="KW-0520">NAD</keyword>
<dbReference type="PANTHER" id="PTHR42789:SF1">
    <property type="entry name" value="D-ISOMER SPECIFIC 2-HYDROXYACID DEHYDROGENASE FAMILY PROTEIN (AFU_ORTHOLOGUE AFUA_6G10090)"/>
    <property type="match status" value="1"/>
</dbReference>
<dbReference type="CDD" id="cd12169">
    <property type="entry name" value="PGDH_like_1"/>
    <property type="match status" value="1"/>
</dbReference>
<dbReference type="OrthoDB" id="9793626at2"/>
<reference evidence="7 8" key="1">
    <citation type="submission" date="2018-09" db="EMBL/GenBank/DDBJ databases">
        <title>Paracoccus onubensis nov. sp. a moderate halophilic bacterium isolated from Gruta de las Maravillas (Aracena, Spain).</title>
        <authorList>
            <person name="Jurado V."/>
            <person name="Gutierrez-Patricio S."/>
            <person name="Gonzalez-Pimentel J.L."/>
            <person name="Laiz L."/>
            <person name="Saiz-Jimenez C."/>
        </authorList>
    </citation>
    <scope>NUCLEOTIDE SEQUENCE [LARGE SCALE GENOMIC DNA]</scope>
    <source>
        <strain evidence="7 8">DSM 19484</strain>
    </source>
</reference>
<dbReference type="Pfam" id="PF02826">
    <property type="entry name" value="2-Hacid_dh_C"/>
    <property type="match status" value="1"/>
</dbReference>
<dbReference type="Pfam" id="PF00389">
    <property type="entry name" value="2-Hacid_dh"/>
    <property type="match status" value="1"/>
</dbReference>
<dbReference type="InterPro" id="IPR006139">
    <property type="entry name" value="D-isomer_2_OHA_DH_cat_dom"/>
</dbReference>